<dbReference type="RefSeq" id="WP_377359902.1">
    <property type="nucleotide sequence ID" value="NZ_JBHTCM010000015.1"/>
</dbReference>
<protein>
    <submittedName>
        <fullName evidence="2">Fe-S cluster assembly sulfur transfer protein SufU</fullName>
    </submittedName>
</protein>
<dbReference type="EMBL" id="JBHTCM010000015">
    <property type="protein sequence ID" value="MFC7334342.1"/>
    <property type="molecule type" value="Genomic_DNA"/>
</dbReference>
<sequence>MFDDLRDLYQEVILDHGRHPRNFGRPAAFNRTARGDNPMCGDKITVYLTVSDDGVITDAGFDGRGCAISQASASLMTEILKGKPVAEAEALFGRFHDMCTKDEDQWGTHGPVDEEALDKLQVLSGVREFPMRVKCATLAWHTMHAALQGDGKASSESAGF</sequence>
<name>A0ABW2KWC5_9PROT</name>
<evidence type="ECO:0000313" key="2">
    <source>
        <dbReference type="EMBL" id="MFC7334342.1"/>
    </source>
</evidence>
<evidence type="ECO:0000313" key="3">
    <source>
        <dbReference type="Proteomes" id="UP001596456"/>
    </source>
</evidence>
<keyword evidence="3" id="KW-1185">Reference proteome</keyword>
<proteinExistence type="predicted"/>
<dbReference type="InterPro" id="IPR002871">
    <property type="entry name" value="NIF_FeS_clus_asmbl_NifU_N"/>
</dbReference>
<comment type="caution">
    <text evidence="2">The sequence shown here is derived from an EMBL/GenBank/DDBJ whole genome shotgun (WGS) entry which is preliminary data.</text>
</comment>
<accession>A0ABW2KWC5</accession>
<organism evidence="2 3">
    <name type="scientific">Rhodocista pekingensis</name>
    <dbReference type="NCBI Taxonomy" id="201185"/>
    <lineage>
        <taxon>Bacteria</taxon>
        <taxon>Pseudomonadati</taxon>
        <taxon>Pseudomonadota</taxon>
        <taxon>Alphaproteobacteria</taxon>
        <taxon>Rhodospirillales</taxon>
        <taxon>Azospirillaceae</taxon>
        <taxon>Rhodocista</taxon>
    </lineage>
</organism>
<dbReference type="Gene3D" id="3.90.1010.10">
    <property type="match status" value="1"/>
</dbReference>
<evidence type="ECO:0000259" key="1">
    <source>
        <dbReference type="Pfam" id="PF01592"/>
    </source>
</evidence>
<dbReference type="SUPFAM" id="SSF82649">
    <property type="entry name" value="SufE/NifU"/>
    <property type="match status" value="1"/>
</dbReference>
<dbReference type="CDD" id="cd06664">
    <property type="entry name" value="IscU_like"/>
    <property type="match status" value="1"/>
</dbReference>
<dbReference type="Pfam" id="PF01592">
    <property type="entry name" value="NifU_N"/>
    <property type="match status" value="1"/>
</dbReference>
<dbReference type="NCBIfam" id="TIGR01994">
    <property type="entry name" value="SUF_scaf_2"/>
    <property type="match status" value="1"/>
</dbReference>
<reference evidence="3" key="1">
    <citation type="journal article" date="2019" name="Int. J. Syst. Evol. Microbiol.">
        <title>The Global Catalogue of Microorganisms (GCM) 10K type strain sequencing project: providing services to taxonomists for standard genome sequencing and annotation.</title>
        <authorList>
            <consortium name="The Broad Institute Genomics Platform"/>
            <consortium name="The Broad Institute Genome Sequencing Center for Infectious Disease"/>
            <person name="Wu L."/>
            <person name="Ma J."/>
        </authorList>
    </citation>
    <scope>NUCLEOTIDE SEQUENCE [LARGE SCALE GENOMIC DNA]</scope>
    <source>
        <strain evidence="3">CGMCC 1.16275</strain>
    </source>
</reference>
<dbReference type="PANTHER" id="PTHR10093">
    <property type="entry name" value="IRON-SULFUR CLUSTER ASSEMBLY ENZYME NIFU HOMOLOG"/>
    <property type="match status" value="1"/>
</dbReference>
<gene>
    <name evidence="2" type="primary">sufU</name>
    <name evidence="2" type="ORF">ACFQPS_14330</name>
</gene>
<feature type="domain" description="NIF system FeS cluster assembly NifU N-terminal" evidence="1">
    <location>
        <begin position="9"/>
        <end position="92"/>
    </location>
</feature>
<dbReference type="Proteomes" id="UP001596456">
    <property type="component" value="Unassembled WGS sequence"/>
</dbReference>